<dbReference type="Pfam" id="PF00069">
    <property type="entry name" value="Pkinase"/>
    <property type="match status" value="1"/>
</dbReference>
<evidence type="ECO:0000259" key="3">
    <source>
        <dbReference type="PROSITE" id="PS50011"/>
    </source>
</evidence>
<feature type="domain" description="Protein kinase" evidence="3">
    <location>
        <begin position="44"/>
        <end position="383"/>
    </location>
</feature>
<dbReference type="OrthoDB" id="5979581at2759"/>
<dbReference type="InterPro" id="IPR011009">
    <property type="entry name" value="Kinase-like_dom_sf"/>
</dbReference>
<dbReference type="Proteomes" id="UP000078561">
    <property type="component" value="Unassembled WGS sequence"/>
</dbReference>
<dbReference type="InterPro" id="IPR017441">
    <property type="entry name" value="Protein_kinase_ATP_BS"/>
</dbReference>
<feature type="compositionally biased region" description="Low complexity" evidence="2">
    <location>
        <begin position="452"/>
        <end position="462"/>
    </location>
</feature>
<proteinExistence type="predicted"/>
<dbReference type="PROSITE" id="PS50011">
    <property type="entry name" value="PROTEIN_KINASE_DOM"/>
    <property type="match status" value="1"/>
</dbReference>
<dbReference type="AlphaFoldDB" id="A0A168QYK7"/>
<feature type="compositionally biased region" description="Polar residues" evidence="2">
    <location>
        <begin position="463"/>
        <end position="479"/>
    </location>
</feature>
<dbReference type="Gene3D" id="3.30.200.20">
    <property type="entry name" value="Phosphorylase Kinase, domain 1"/>
    <property type="match status" value="1"/>
</dbReference>
<dbReference type="GO" id="GO:0004672">
    <property type="term" value="F:protein kinase activity"/>
    <property type="evidence" value="ECO:0007669"/>
    <property type="project" value="InterPro"/>
</dbReference>
<feature type="compositionally biased region" description="Polar residues" evidence="2">
    <location>
        <begin position="506"/>
        <end position="516"/>
    </location>
</feature>
<organism evidence="4">
    <name type="scientific">Absidia glauca</name>
    <name type="common">Pin mould</name>
    <dbReference type="NCBI Taxonomy" id="4829"/>
    <lineage>
        <taxon>Eukaryota</taxon>
        <taxon>Fungi</taxon>
        <taxon>Fungi incertae sedis</taxon>
        <taxon>Mucoromycota</taxon>
        <taxon>Mucoromycotina</taxon>
        <taxon>Mucoromycetes</taxon>
        <taxon>Mucorales</taxon>
        <taxon>Cunninghamellaceae</taxon>
        <taxon>Absidia</taxon>
    </lineage>
</organism>
<evidence type="ECO:0000313" key="4">
    <source>
        <dbReference type="EMBL" id="SAM05782.1"/>
    </source>
</evidence>
<keyword evidence="1" id="KW-0067">ATP-binding</keyword>
<dbReference type="InParanoid" id="A0A168QYK7"/>
<dbReference type="Gene3D" id="1.10.510.10">
    <property type="entry name" value="Transferase(Phosphotransferase) domain 1"/>
    <property type="match status" value="1"/>
</dbReference>
<dbReference type="SUPFAM" id="SSF56112">
    <property type="entry name" value="Protein kinase-like (PK-like)"/>
    <property type="match status" value="1"/>
</dbReference>
<feature type="region of interest" description="Disordered" evidence="2">
    <location>
        <begin position="428"/>
        <end position="479"/>
    </location>
</feature>
<name>A0A168QYK7_ABSGL</name>
<keyword evidence="1" id="KW-0547">Nucleotide-binding</keyword>
<dbReference type="InterPro" id="IPR050235">
    <property type="entry name" value="CK1_Ser-Thr_kinase"/>
</dbReference>
<reference evidence="4" key="1">
    <citation type="submission" date="2016-04" db="EMBL/GenBank/DDBJ databases">
        <authorList>
            <person name="Evans L.H."/>
            <person name="Alamgir A."/>
            <person name="Owens N."/>
            <person name="Weber N.D."/>
            <person name="Virtaneva K."/>
            <person name="Barbian K."/>
            <person name="Babar A."/>
            <person name="Rosenke K."/>
        </authorList>
    </citation>
    <scope>NUCLEOTIDE SEQUENCE [LARGE SCALE GENOMIC DNA]</scope>
    <source>
        <strain evidence="4">CBS 101.48</strain>
    </source>
</reference>
<dbReference type="PROSITE" id="PS00107">
    <property type="entry name" value="PROTEIN_KINASE_ATP"/>
    <property type="match status" value="1"/>
</dbReference>
<feature type="binding site" evidence="1">
    <location>
        <position position="73"/>
    </location>
    <ligand>
        <name>ATP</name>
        <dbReference type="ChEBI" id="CHEBI:30616"/>
    </ligand>
</feature>
<gene>
    <name evidence="4" type="primary">ABSGL_11657.1 scaffold 12295</name>
</gene>
<protein>
    <recommendedName>
        <fullName evidence="3">Protein kinase domain-containing protein</fullName>
    </recommendedName>
</protein>
<evidence type="ECO:0000313" key="5">
    <source>
        <dbReference type="Proteomes" id="UP000078561"/>
    </source>
</evidence>
<sequence length="526" mass="59400">MTAINNKYQTQMVPLPTSYSLTNSSLESNRSNISNQDVLIGEQWIVLAKIGEGSFGEVFEVKDIDTGRHYAVKREPWSGHPSQIKHESILYDILAAGPGIPQCHWYGRHEDFECIVMDLLGSSLKQLCQSVHHIPLPMVMDLGCQMVKDLTVDRKEAFSTDLKFAIDRDVKPENFLFSQSCRLPDAARFVDDYEDDDTNSSIRQWDDQTCQQLYAIWGETKPKLHVVDLGLATCWRNLDTKQPYPECKKRIRNKTGTARYASLNVHRGKTPSRRDDMESLGYMLVDLSLGALPWNGIQARSSKAGWDRIYALKRDTRTIDLCIGLPRAMKTFIDYTRLLGFADEPDYNYLRRLLSSCVQPGTPGNPSTLMLGENCGGLDVQRFKNGGLTTTHIKDRSGSNTEDVFVMDDLANDLSDLSLNRKLSTIITHQSSERRRRNSKKSLKLNGGGNGQRQQNGSNNTQSFSRSQQNRYTSPHRTLSATQDCLSATSEINNQQHGLADPWSRYHTTPFNQQAHGQHYGGKNLV</sequence>
<dbReference type="SMART" id="SM00220">
    <property type="entry name" value="S_TKc"/>
    <property type="match status" value="1"/>
</dbReference>
<dbReference type="PANTHER" id="PTHR11909">
    <property type="entry name" value="CASEIN KINASE-RELATED"/>
    <property type="match status" value="1"/>
</dbReference>
<dbReference type="EMBL" id="LT554468">
    <property type="protein sequence ID" value="SAM05782.1"/>
    <property type="molecule type" value="Genomic_DNA"/>
</dbReference>
<evidence type="ECO:0000256" key="1">
    <source>
        <dbReference type="PROSITE-ProRule" id="PRU10141"/>
    </source>
</evidence>
<dbReference type="GO" id="GO:0005524">
    <property type="term" value="F:ATP binding"/>
    <property type="evidence" value="ECO:0007669"/>
    <property type="project" value="UniProtKB-UniRule"/>
</dbReference>
<evidence type="ECO:0000256" key="2">
    <source>
        <dbReference type="SAM" id="MobiDB-lite"/>
    </source>
</evidence>
<feature type="region of interest" description="Disordered" evidence="2">
    <location>
        <begin position="500"/>
        <end position="526"/>
    </location>
</feature>
<dbReference type="InterPro" id="IPR000719">
    <property type="entry name" value="Prot_kinase_dom"/>
</dbReference>
<dbReference type="STRING" id="4829.A0A168QYK7"/>
<feature type="compositionally biased region" description="Basic residues" evidence="2">
    <location>
        <begin position="434"/>
        <end position="443"/>
    </location>
</feature>
<keyword evidence="5" id="KW-1185">Reference proteome</keyword>
<accession>A0A168QYK7</accession>